<dbReference type="Proteomes" id="UP000799428">
    <property type="component" value="Unassembled WGS sequence"/>
</dbReference>
<evidence type="ECO:0000313" key="1">
    <source>
        <dbReference type="EMBL" id="KAF2712726.1"/>
    </source>
</evidence>
<dbReference type="EMBL" id="MU005766">
    <property type="protein sequence ID" value="KAF2712726.1"/>
    <property type="molecule type" value="Genomic_DNA"/>
</dbReference>
<protein>
    <submittedName>
        <fullName evidence="1">Uncharacterized protein</fullName>
    </submittedName>
</protein>
<dbReference type="AlphaFoldDB" id="A0A6G1KIJ7"/>
<gene>
    <name evidence="1" type="ORF">K504DRAFT_464789</name>
</gene>
<organism evidence="1 2">
    <name type="scientific">Pleomassaria siparia CBS 279.74</name>
    <dbReference type="NCBI Taxonomy" id="1314801"/>
    <lineage>
        <taxon>Eukaryota</taxon>
        <taxon>Fungi</taxon>
        <taxon>Dikarya</taxon>
        <taxon>Ascomycota</taxon>
        <taxon>Pezizomycotina</taxon>
        <taxon>Dothideomycetes</taxon>
        <taxon>Pleosporomycetidae</taxon>
        <taxon>Pleosporales</taxon>
        <taxon>Pleomassariaceae</taxon>
        <taxon>Pleomassaria</taxon>
    </lineage>
</organism>
<reference evidence="1" key="1">
    <citation type="journal article" date="2020" name="Stud. Mycol.">
        <title>101 Dothideomycetes genomes: a test case for predicting lifestyles and emergence of pathogens.</title>
        <authorList>
            <person name="Haridas S."/>
            <person name="Albert R."/>
            <person name="Binder M."/>
            <person name="Bloem J."/>
            <person name="Labutti K."/>
            <person name="Salamov A."/>
            <person name="Andreopoulos B."/>
            <person name="Baker S."/>
            <person name="Barry K."/>
            <person name="Bills G."/>
            <person name="Bluhm B."/>
            <person name="Cannon C."/>
            <person name="Castanera R."/>
            <person name="Culley D."/>
            <person name="Daum C."/>
            <person name="Ezra D."/>
            <person name="Gonzalez J."/>
            <person name="Henrissat B."/>
            <person name="Kuo A."/>
            <person name="Liang C."/>
            <person name="Lipzen A."/>
            <person name="Lutzoni F."/>
            <person name="Magnuson J."/>
            <person name="Mondo S."/>
            <person name="Nolan M."/>
            <person name="Ohm R."/>
            <person name="Pangilinan J."/>
            <person name="Park H.-J."/>
            <person name="Ramirez L."/>
            <person name="Alfaro M."/>
            <person name="Sun H."/>
            <person name="Tritt A."/>
            <person name="Yoshinaga Y."/>
            <person name="Zwiers L.-H."/>
            <person name="Turgeon B."/>
            <person name="Goodwin S."/>
            <person name="Spatafora J."/>
            <person name="Crous P."/>
            <person name="Grigoriev I."/>
        </authorList>
    </citation>
    <scope>NUCLEOTIDE SEQUENCE</scope>
    <source>
        <strain evidence="1">CBS 279.74</strain>
    </source>
</reference>
<keyword evidence="2" id="KW-1185">Reference proteome</keyword>
<evidence type="ECO:0000313" key="2">
    <source>
        <dbReference type="Proteomes" id="UP000799428"/>
    </source>
</evidence>
<proteinExistence type="predicted"/>
<sequence>MRHPACLVLTAAPPRCVLDSNARPIGIKLVCLPEELNKNDNPPRLRQWENNGGPSQTDERFVSSSISAACALALPTALLIDALPCSCR</sequence>
<name>A0A6G1KIJ7_9PLEO</name>
<accession>A0A6G1KIJ7</accession>